<dbReference type="KEGG" id="hdt:HYPDE_28693"/>
<dbReference type="Proteomes" id="UP000005952">
    <property type="component" value="Chromosome"/>
</dbReference>
<dbReference type="AlphaFoldDB" id="N0B351"/>
<evidence type="ECO:0000313" key="2">
    <source>
        <dbReference type="Proteomes" id="UP000005952"/>
    </source>
</evidence>
<protein>
    <submittedName>
        <fullName evidence="1">Uncharacterized protein</fullName>
    </submittedName>
</protein>
<organism evidence="1 2">
    <name type="scientific">Hyphomicrobium denitrificans 1NES1</name>
    <dbReference type="NCBI Taxonomy" id="670307"/>
    <lineage>
        <taxon>Bacteria</taxon>
        <taxon>Pseudomonadati</taxon>
        <taxon>Pseudomonadota</taxon>
        <taxon>Alphaproteobacteria</taxon>
        <taxon>Hyphomicrobiales</taxon>
        <taxon>Hyphomicrobiaceae</taxon>
        <taxon>Hyphomicrobium</taxon>
    </lineage>
</organism>
<evidence type="ECO:0000313" key="1">
    <source>
        <dbReference type="EMBL" id="AGK57418.1"/>
    </source>
</evidence>
<keyword evidence="2" id="KW-1185">Reference proteome</keyword>
<dbReference type="OrthoDB" id="7932565at2"/>
<reference evidence="1 2" key="1">
    <citation type="journal article" date="2013" name="Genome Announc.">
        <title>Genome sequences for three denitrifying bacterial strains isolated from a uranium- and nitrate-contaminated subsurface environment.</title>
        <authorList>
            <person name="Venkatramanan R."/>
            <person name="Prakash O."/>
            <person name="Woyke T."/>
            <person name="Chain P."/>
            <person name="Goodwin L.A."/>
            <person name="Watson D."/>
            <person name="Brooks S."/>
            <person name="Kostka J.E."/>
            <person name="Green S.J."/>
        </authorList>
    </citation>
    <scope>NUCLEOTIDE SEQUENCE [LARGE SCALE GENOMIC DNA]</scope>
    <source>
        <strain evidence="1 2">1NES1</strain>
    </source>
</reference>
<name>N0B351_9HYPH</name>
<gene>
    <name evidence="1" type="ORF">HYPDE_28693</name>
</gene>
<sequence>MVAKLDPTDVPQVATSALNRPMQMLIANGQGLALLKGLSERELRVLEGSLWSDIETNVDERLAVALRFRALIDVFAARRLKDMLLERGFKVIAAAIAAASEQRLNARFGFNAQRLLLAIDAATEPSRQPVVTAAPLQTAA</sequence>
<dbReference type="STRING" id="670307.HYPDE_28693"/>
<accession>N0B351</accession>
<proteinExistence type="predicted"/>
<dbReference type="RefSeq" id="WP_015597455.1">
    <property type="nucleotide sequence ID" value="NC_021172.1"/>
</dbReference>
<dbReference type="EMBL" id="CP005587">
    <property type="protein sequence ID" value="AGK57418.1"/>
    <property type="molecule type" value="Genomic_DNA"/>
</dbReference>
<dbReference type="HOGENOM" id="CLU_149948_0_0_5"/>